<dbReference type="Gene3D" id="1.10.287.1060">
    <property type="entry name" value="ESAT-6-like"/>
    <property type="match status" value="1"/>
</dbReference>
<evidence type="ECO:0000313" key="2">
    <source>
        <dbReference type="EMBL" id="KAF0849679.1"/>
    </source>
</evidence>
<sequence>MSGSVSVIPEEVQEIGRVAYRVATDLRSGADSLDTSIVQLLASWTGTAAESYQRAWGDMQTGSRRVWDELFELAEKLGVTAETFQATDTGSAESIFSLDL</sequence>
<dbReference type="RefSeq" id="WP_067977794.1">
    <property type="nucleotide sequence ID" value="NZ_VMSD01000001.1"/>
</dbReference>
<dbReference type="NCBIfam" id="TIGR03930">
    <property type="entry name" value="WXG100_ESAT6"/>
    <property type="match status" value="1"/>
</dbReference>
<proteinExistence type="inferred from homology"/>
<accession>A0ABQ6YVS1</accession>
<organism evidence="2 3">
    <name type="scientific">Nocardia caishijiensis</name>
    <dbReference type="NCBI Taxonomy" id="184756"/>
    <lineage>
        <taxon>Bacteria</taxon>
        <taxon>Bacillati</taxon>
        <taxon>Actinomycetota</taxon>
        <taxon>Actinomycetes</taxon>
        <taxon>Mycobacteriales</taxon>
        <taxon>Nocardiaceae</taxon>
        <taxon>Nocardia</taxon>
    </lineage>
</organism>
<comment type="similarity">
    <text evidence="1">Belongs to the WXG100 family.</text>
</comment>
<name>A0ABQ6YVS1_9NOCA</name>
<gene>
    <name evidence="2" type="ORF">FNL39_1011123</name>
</gene>
<dbReference type="SUPFAM" id="SSF140453">
    <property type="entry name" value="EsxAB dimer-like"/>
    <property type="match status" value="1"/>
</dbReference>
<comment type="caution">
    <text evidence="2">The sequence shown here is derived from an EMBL/GenBank/DDBJ whole genome shotgun (WGS) entry which is preliminary data.</text>
</comment>
<reference evidence="2 3" key="1">
    <citation type="submission" date="2019-07" db="EMBL/GenBank/DDBJ databases">
        <title>Genomic Encyclopedia of Type Strains, Phase IV (KMG-IV): sequencing the most valuable type-strain genomes for metagenomic binning, comparative biology and taxonomic classification.</title>
        <authorList>
            <person name="Goeker M."/>
        </authorList>
    </citation>
    <scope>NUCLEOTIDE SEQUENCE [LARGE SCALE GENOMIC DNA]</scope>
    <source>
        <strain evidence="2 3">DSM 44831</strain>
    </source>
</reference>
<evidence type="ECO:0000313" key="3">
    <source>
        <dbReference type="Proteomes" id="UP000798951"/>
    </source>
</evidence>
<protein>
    <recommendedName>
        <fullName evidence="1">ESAT-6-like protein</fullName>
    </recommendedName>
</protein>
<dbReference type="InterPro" id="IPR036689">
    <property type="entry name" value="ESAT-6-like_sf"/>
</dbReference>
<dbReference type="Proteomes" id="UP000798951">
    <property type="component" value="Unassembled WGS sequence"/>
</dbReference>
<evidence type="ECO:0000256" key="1">
    <source>
        <dbReference type="RuleBase" id="RU362001"/>
    </source>
</evidence>
<dbReference type="EMBL" id="VMSD01000001">
    <property type="protein sequence ID" value="KAF0849679.1"/>
    <property type="molecule type" value="Genomic_DNA"/>
</dbReference>
<dbReference type="Pfam" id="PF06013">
    <property type="entry name" value="WXG100"/>
    <property type="match status" value="1"/>
</dbReference>
<dbReference type="InterPro" id="IPR010310">
    <property type="entry name" value="T7SS_ESAT-6-like"/>
</dbReference>
<keyword evidence="3" id="KW-1185">Reference proteome</keyword>